<accession>A0AAW5QWS0</accession>
<organism evidence="11 12">
    <name type="scientific">Microbaculum marinisediminis</name>
    <dbReference type="NCBI Taxonomy" id="2931392"/>
    <lineage>
        <taxon>Bacteria</taxon>
        <taxon>Pseudomonadati</taxon>
        <taxon>Pseudomonadota</taxon>
        <taxon>Alphaproteobacteria</taxon>
        <taxon>Hyphomicrobiales</taxon>
        <taxon>Tepidamorphaceae</taxon>
        <taxon>Microbaculum</taxon>
    </lineage>
</organism>
<keyword evidence="7" id="KW-0406">Ion transport</keyword>
<comment type="subcellular location">
    <subcellularLocation>
        <location evidence="7">Cell inner membrane</location>
        <topology evidence="7">Multi-pass membrane protein</topology>
    </subcellularLocation>
    <subcellularLocation>
        <location evidence="1">Cell membrane</location>
        <topology evidence="1">Multi-pass membrane protein</topology>
    </subcellularLocation>
</comment>
<evidence type="ECO:0000259" key="8">
    <source>
        <dbReference type="Pfam" id="PF00924"/>
    </source>
</evidence>
<dbReference type="EMBL" id="JALIDZ010000001">
    <property type="protein sequence ID" value="MCT8970774.1"/>
    <property type="molecule type" value="Genomic_DNA"/>
</dbReference>
<keyword evidence="7" id="KW-0997">Cell inner membrane</keyword>
<evidence type="ECO:0000256" key="6">
    <source>
        <dbReference type="ARBA" id="ARBA00023136"/>
    </source>
</evidence>
<reference evidence="11 12" key="1">
    <citation type="submission" date="2022-04" db="EMBL/GenBank/DDBJ databases">
        <authorList>
            <person name="Ye Y.-Q."/>
            <person name="Du Z.-J."/>
        </authorList>
    </citation>
    <scope>NUCLEOTIDE SEQUENCE [LARGE SCALE GENOMIC DNA]</scope>
    <source>
        <strain evidence="11 12">A6E488</strain>
    </source>
</reference>
<dbReference type="InterPro" id="IPR010920">
    <property type="entry name" value="LSM_dom_sf"/>
</dbReference>
<dbReference type="PANTHER" id="PTHR30221">
    <property type="entry name" value="SMALL-CONDUCTANCE MECHANOSENSITIVE CHANNEL"/>
    <property type="match status" value="1"/>
</dbReference>
<name>A0AAW5QWS0_9HYPH</name>
<evidence type="ECO:0000256" key="3">
    <source>
        <dbReference type="ARBA" id="ARBA00022475"/>
    </source>
</evidence>
<evidence type="ECO:0000256" key="2">
    <source>
        <dbReference type="ARBA" id="ARBA00008017"/>
    </source>
</evidence>
<feature type="domain" description="Mechanosensitive ion channel transmembrane helices 2/3" evidence="10">
    <location>
        <begin position="62"/>
        <end position="102"/>
    </location>
</feature>
<dbReference type="InterPro" id="IPR006685">
    <property type="entry name" value="MscS_channel_2nd"/>
</dbReference>
<comment type="function">
    <text evidence="7">Mechanosensitive channel that participates in the regulation of osmotic pressure changes within the cell, opening in response to stretch forces in the membrane lipid bilayer, without the need for other proteins. Contributes to normal resistance to hypoosmotic shock. Forms an ion channel of 1.0 nanosiemens conductance with a slight preference for anions.</text>
</comment>
<dbReference type="InterPro" id="IPR049278">
    <property type="entry name" value="MS_channel_C"/>
</dbReference>
<feature type="domain" description="Mechanosensitive ion channel MscS C-terminal" evidence="9">
    <location>
        <begin position="178"/>
        <end position="259"/>
    </location>
</feature>
<keyword evidence="4 7" id="KW-0812">Transmembrane</keyword>
<dbReference type="SUPFAM" id="SSF82689">
    <property type="entry name" value="Mechanosensitive channel protein MscS (YggB), C-terminal domain"/>
    <property type="match status" value="1"/>
</dbReference>
<feature type="transmembrane region" description="Helical" evidence="7">
    <location>
        <begin position="87"/>
        <end position="117"/>
    </location>
</feature>
<feature type="transmembrane region" description="Helical" evidence="7">
    <location>
        <begin position="62"/>
        <end position="81"/>
    </location>
</feature>
<dbReference type="Proteomes" id="UP001320898">
    <property type="component" value="Unassembled WGS sequence"/>
</dbReference>
<dbReference type="PANTHER" id="PTHR30221:SF8">
    <property type="entry name" value="SMALL-CONDUCTANCE MECHANOSENSITIVE CHANNEL"/>
    <property type="match status" value="1"/>
</dbReference>
<dbReference type="Gene3D" id="3.30.70.100">
    <property type="match status" value="1"/>
</dbReference>
<dbReference type="Gene3D" id="2.30.30.60">
    <property type="match status" value="1"/>
</dbReference>
<dbReference type="Pfam" id="PF21082">
    <property type="entry name" value="MS_channel_3rd"/>
    <property type="match status" value="1"/>
</dbReference>
<dbReference type="InterPro" id="IPR049142">
    <property type="entry name" value="MS_channel_1st"/>
</dbReference>
<feature type="domain" description="Mechanosensitive ion channel MscS" evidence="8">
    <location>
        <begin position="104"/>
        <end position="169"/>
    </location>
</feature>
<dbReference type="InterPro" id="IPR023408">
    <property type="entry name" value="MscS_beta-dom_sf"/>
</dbReference>
<evidence type="ECO:0000256" key="7">
    <source>
        <dbReference type="RuleBase" id="RU369025"/>
    </source>
</evidence>
<dbReference type="InterPro" id="IPR011014">
    <property type="entry name" value="MscS_channel_TM-2"/>
</dbReference>
<dbReference type="Pfam" id="PF21088">
    <property type="entry name" value="MS_channel_1st"/>
    <property type="match status" value="1"/>
</dbReference>
<dbReference type="Pfam" id="PF00924">
    <property type="entry name" value="MS_channel_2nd"/>
    <property type="match status" value="1"/>
</dbReference>
<keyword evidence="7" id="KW-0813">Transport</keyword>
<evidence type="ECO:0000259" key="10">
    <source>
        <dbReference type="Pfam" id="PF21088"/>
    </source>
</evidence>
<sequence length="272" mass="29388">MDLPDIPTSLEPVVMMGVNIAKAIVFLIVGWIAAGWISGAVRRRLAASKRVDRTLGVFFSSIVRYVLLAAVGIAVLQTFGFQVTSLVAVLGAATLAVGLAMQGTLSHLAAGVMLVFFRPYKIDDFVEVGGNSGTITDLNLFLTELTTVDGVKIFVPNGEAWGKPITNYSVNPKRRCDITFGIDYTDDIDKAIDVILGVAKADERFVNDPAAPWVRVVNLGDSSVDLQLRAWCKASDLWEAKFATIKAVKEAFDKAGISIPYPHRTIEQKSAA</sequence>
<evidence type="ECO:0000256" key="4">
    <source>
        <dbReference type="ARBA" id="ARBA00022692"/>
    </source>
</evidence>
<comment type="caution">
    <text evidence="7">Lacks conserved residue(s) required for the propagation of feature annotation.</text>
</comment>
<feature type="transmembrane region" description="Helical" evidence="7">
    <location>
        <begin position="20"/>
        <end position="41"/>
    </location>
</feature>
<dbReference type="Gene3D" id="1.10.287.1260">
    <property type="match status" value="1"/>
</dbReference>
<protein>
    <recommendedName>
        <fullName evidence="7">Small-conductance mechanosensitive channel</fullName>
    </recommendedName>
</protein>
<evidence type="ECO:0000313" key="12">
    <source>
        <dbReference type="Proteomes" id="UP001320898"/>
    </source>
</evidence>
<gene>
    <name evidence="11" type="ORF">MUB46_02770</name>
</gene>
<keyword evidence="5 7" id="KW-1133">Transmembrane helix</keyword>
<keyword evidence="3" id="KW-1003">Cell membrane</keyword>
<keyword evidence="12" id="KW-1185">Reference proteome</keyword>
<dbReference type="InterPro" id="IPR045275">
    <property type="entry name" value="MscS_archaea/bacteria_type"/>
</dbReference>
<dbReference type="AlphaFoldDB" id="A0AAW5QWS0"/>
<evidence type="ECO:0000256" key="5">
    <source>
        <dbReference type="ARBA" id="ARBA00022989"/>
    </source>
</evidence>
<comment type="similarity">
    <text evidence="2 7">Belongs to the MscS (TC 1.A.23) family.</text>
</comment>
<dbReference type="SUPFAM" id="SSF50182">
    <property type="entry name" value="Sm-like ribonucleoproteins"/>
    <property type="match status" value="1"/>
</dbReference>
<dbReference type="SUPFAM" id="SSF82861">
    <property type="entry name" value="Mechanosensitive channel protein MscS (YggB), transmembrane region"/>
    <property type="match status" value="1"/>
</dbReference>
<dbReference type="GO" id="GO:0008381">
    <property type="term" value="F:mechanosensitive monoatomic ion channel activity"/>
    <property type="evidence" value="ECO:0007669"/>
    <property type="project" value="InterPro"/>
</dbReference>
<dbReference type="InterPro" id="IPR008910">
    <property type="entry name" value="MSC_TM_helix"/>
</dbReference>
<dbReference type="GO" id="GO:0005886">
    <property type="term" value="C:plasma membrane"/>
    <property type="evidence" value="ECO:0007669"/>
    <property type="project" value="UniProtKB-SubCell"/>
</dbReference>
<keyword evidence="7" id="KW-0407">Ion channel</keyword>
<evidence type="ECO:0000259" key="9">
    <source>
        <dbReference type="Pfam" id="PF21082"/>
    </source>
</evidence>
<dbReference type="RefSeq" id="WP_261614327.1">
    <property type="nucleotide sequence ID" value="NZ_JALIDZ010000001.1"/>
</dbReference>
<keyword evidence="6 7" id="KW-0472">Membrane</keyword>
<comment type="caution">
    <text evidence="11">The sequence shown here is derived from an EMBL/GenBank/DDBJ whole genome shotgun (WGS) entry which is preliminary data.</text>
</comment>
<dbReference type="Pfam" id="PF05552">
    <property type="entry name" value="MS_channel_1st_1"/>
    <property type="match status" value="1"/>
</dbReference>
<proteinExistence type="inferred from homology"/>
<comment type="subunit">
    <text evidence="7">Homoheptamer.</text>
</comment>
<evidence type="ECO:0000313" key="11">
    <source>
        <dbReference type="EMBL" id="MCT8970774.1"/>
    </source>
</evidence>
<evidence type="ECO:0000256" key="1">
    <source>
        <dbReference type="ARBA" id="ARBA00004651"/>
    </source>
</evidence>
<dbReference type="InterPro" id="IPR011066">
    <property type="entry name" value="MscS_channel_C_sf"/>
</dbReference>